<feature type="signal peptide" evidence="1">
    <location>
        <begin position="1"/>
        <end position="23"/>
    </location>
</feature>
<keyword evidence="1" id="KW-0732">Signal</keyword>
<reference evidence="2 3" key="1">
    <citation type="submission" date="2020-08" db="EMBL/GenBank/DDBJ databases">
        <title>Acidobacteriota in marine sediments use diverse sulfur dissimilation pathways.</title>
        <authorList>
            <person name="Wasmund K."/>
        </authorList>
    </citation>
    <scope>NUCLEOTIDE SEQUENCE [LARGE SCALE GENOMIC DNA]</scope>
    <source>
        <strain evidence="2">MAG AM4</strain>
    </source>
</reference>
<protein>
    <submittedName>
        <fullName evidence="2">Uncharacterized protein</fullName>
    </submittedName>
</protein>
<dbReference type="EMBL" id="JACXWD010000022">
    <property type="protein sequence ID" value="MBD3868094.1"/>
    <property type="molecule type" value="Genomic_DNA"/>
</dbReference>
<dbReference type="AlphaFoldDB" id="A0A8J6Y3U5"/>
<organism evidence="2 3">
    <name type="scientific">Candidatus Polarisedimenticola svalbardensis</name>
    <dbReference type="NCBI Taxonomy" id="2886004"/>
    <lineage>
        <taxon>Bacteria</taxon>
        <taxon>Pseudomonadati</taxon>
        <taxon>Acidobacteriota</taxon>
        <taxon>Candidatus Polarisedimenticolia</taxon>
        <taxon>Candidatus Polarisedimenticolales</taxon>
        <taxon>Candidatus Polarisedimenticolaceae</taxon>
        <taxon>Candidatus Polarisedimenticola</taxon>
    </lineage>
</organism>
<proteinExistence type="predicted"/>
<comment type="caution">
    <text evidence="2">The sequence shown here is derived from an EMBL/GenBank/DDBJ whole genome shotgun (WGS) entry which is preliminary data.</text>
</comment>
<evidence type="ECO:0000313" key="3">
    <source>
        <dbReference type="Proteomes" id="UP000648239"/>
    </source>
</evidence>
<dbReference type="Proteomes" id="UP000648239">
    <property type="component" value="Unassembled WGS sequence"/>
</dbReference>
<accession>A0A8J6Y3U5</accession>
<sequence>MNRKRIVASLFALLLLGLPVSVADEGSAARTRPHQERLDRPQVRKPVERQVPETLVIVKRELPAPAGPSQKGLDPVALQADRAARRMAEELAGTTGWVEYYRVGWFRGMNRALKDRSLGDWDRIQGFETGVRDREARRTGLDLGRTRAEEMAATAAAEQVEAQFRDLNRDPMFDPRPITPRFQAEGLFAQRPELDELSLDVPVLSLAAFADRERRQRFRKGFDGWDVNPDRLRQIDRFEQFHDGDWADPARAFRLFKRSSRNSAIFRRMDEADRIRFRQRFLVSFSAWLGRFYDRFQEPAFAHGFDDGWEYGAWLQYEISFREGFADGFDQAVRSAADASFQRTWGRAFNRFYEASFDDWMSSVRPVIVDLQLEDGDRDGVFEPGESLDAFFTLANLGGGSGERTLNLRGRVLDRPRERTVRFQGRGRVNDLPPLTIRIADDVPVRTRGRLELTLAGESKSTDLLVARPLQFEGGWRIDSRDALRGVTVVDVQIANRSRKPVTGSLGIVEFSGDAGSANRDLGQVAAGEVREVRFRLDGLDPLDILSGELRLSFQAADGVVVHDGLDIRFPNLAVDLGNDDLVTLMLRLASDPSASRRDVDRARSLMLERMKADWRIVARGRNNPYKQDFRNGKSGTAMGELVRRTAEVRGAMVRPEIIVDLGDDLIALSRELPGAHPFLRKWFRKLAAKI</sequence>
<gene>
    <name evidence="2" type="ORF">IFK94_08210</name>
</gene>
<evidence type="ECO:0000256" key="1">
    <source>
        <dbReference type="SAM" id="SignalP"/>
    </source>
</evidence>
<evidence type="ECO:0000313" key="2">
    <source>
        <dbReference type="EMBL" id="MBD3868094.1"/>
    </source>
</evidence>
<feature type="chain" id="PRO_5035325480" evidence="1">
    <location>
        <begin position="24"/>
        <end position="691"/>
    </location>
</feature>
<name>A0A8J6Y3U5_9BACT</name>